<dbReference type="PANTHER" id="PTHR20883">
    <property type="entry name" value="PHYTANOYL-COA DIOXYGENASE DOMAIN CONTAINING 1"/>
    <property type="match status" value="1"/>
</dbReference>
<dbReference type="Proteomes" id="UP000234190">
    <property type="component" value="Unassembled WGS sequence"/>
</dbReference>
<organism evidence="1 2">
    <name type="scientific">Pollutimonas subterranea</name>
    <dbReference type="NCBI Taxonomy" id="2045210"/>
    <lineage>
        <taxon>Bacteria</taxon>
        <taxon>Pseudomonadati</taxon>
        <taxon>Pseudomonadota</taxon>
        <taxon>Betaproteobacteria</taxon>
        <taxon>Burkholderiales</taxon>
        <taxon>Alcaligenaceae</taxon>
        <taxon>Pollutimonas</taxon>
    </lineage>
</organism>
<dbReference type="AlphaFoldDB" id="A0A2N4U5U2"/>
<proteinExistence type="predicted"/>
<dbReference type="GO" id="GO:0016706">
    <property type="term" value="F:2-oxoglutarate-dependent dioxygenase activity"/>
    <property type="evidence" value="ECO:0007669"/>
    <property type="project" value="UniProtKB-ARBA"/>
</dbReference>
<dbReference type="InterPro" id="IPR008775">
    <property type="entry name" value="Phytyl_CoA_dOase-like"/>
</dbReference>
<dbReference type="GO" id="GO:0005506">
    <property type="term" value="F:iron ion binding"/>
    <property type="evidence" value="ECO:0007669"/>
    <property type="project" value="UniProtKB-ARBA"/>
</dbReference>
<name>A0A2N4U5U2_9BURK</name>
<dbReference type="RefSeq" id="WP_102073495.1">
    <property type="nucleotide sequence ID" value="NZ_PDNW01000005.1"/>
</dbReference>
<dbReference type="OrthoDB" id="9814777at2"/>
<dbReference type="Pfam" id="PF05721">
    <property type="entry name" value="PhyH"/>
    <property type="match status" value="1"/>
</dbReference>
<dbReference type="PANTHER" id="PTHR20883:SF49">
    <property type="entry name" value="PHYTANOYL-COA DIOXYGENASE"/>
    <property type="match status" value="1"/>
</dbReference>
<gene>
    <name evidence="1" type="ORF">CR159_08015</name>
</gene>
<dbReference type="Gene3D" id="2.60.120.620">
    <property type="entry name" value="q2cbj1_9rhob like domain"/>
    <property type="match status" value="1"/>
</dbReference>
<evidence type="ECO:0000313" key="2">
    <source>
        <dbReference type="Proteomes" id="UP000234190"/>
    </source>
</evidence>
<keyword evidence="1" id="KW-0560">Oxidoreductase</keyword>
<comment type="caution">
    <text evidence="1">The sequence shown here is derived from an EMBL/GenBank/DDBJ whole genome shotgun (WGS) entry which is preliminary data.</text>
</comment>
<dbReference type="SUPFAM" id="SSF51197">
    <property type="entry name" value="Clavaminate synthase-like"/>
    <property type="match status" value="1"/>
</dbReference>
<dbReference type="EMBL" id="PDNW01000005">
    <property type="protein sequence ID" value="PLC50392.1"/>
    <property type="molecule type" value="Genomic_DNA"/>
</dbReference>
<keyword evidence="2" id="KW-1185">Reference proteome</keyword>
<protein>
    <submittedName>
        <fullName evidence="1">Phytanoyl-CoA dioxygenase</fullName>
    </submittedName>
</protein>
<reference evidence="1 2" key="1">
    <citation type="submission" date="2017-10" db="EMBL/GenBank/DDBJ databases">
        <title>Two draft genome sequences of Pusillimonas sp. strains isolated from a nitrate- and radionuclide-contaminated groundwater in Russia.</title>
        <authorList>
            <person name="Grouzdev D.S."/>
            <person name="Tourova T.P."/>
            <person name="Goeva M.A."/>
            <person name="Babich T.L."/>
            <person name="Sokolova D.S."/>
            <person name="Abdullin R."/>
            <person name="Poltaraus A.B."/>
            <person name="Toshchakov S.V."/>
            <person name="Nazina T.N."/>
        </authorList>
    </citation>
    <scope>NUCLEOTIDE SEQUENCE [LARGE SCALE GENOMIC DNA]</scope>
    <source>
        <strain evidence="1 2">JR1/69-3-13</strain>
    </source>
</reference>
<sequence>MDKQTSWCKQFAVDGAVCIKNAFDAEWIELARRGIERNMSDPGPFFRNLGDGANSAFSDMWSRRHIPEFNRFCMESPAAGIAALALQSPRVHLAQDTWFLKQPGSSERTPWHHDTVLTGPFCSVWVALDPTPRAATLEFVRGSHLCGQSLMPQSFFDAKNASASDAFYAEFHGDTTRADAHKFGKLPDIESDRDAYDIIGWEMAPGDCVVFDARTIHGAPGNHLAHPVRRFITRWVTRETVVSEHGRRMVDMLGNLGIKLEVGKPLNDPLFPEFTGLSLSERDR</sequence>
<evidence type="ECO:0000313" key="1">
    <source>
        <dbReference type="EMBL" id="PLC50392.1"/>
    </source>
</evidence>
<accession>A0A2N4U5U2</accession>
<keyword evidence="1" id="KW-0223">Dioxygenase</keyword>